<feature type="domain" description="Amine oxidase" evidence="1">
    <location>
        <begin position="14"/>
        <end position="296"/>
    </location>
</feature>
<organism evidence="2 3">
    <name type="scientific">Helicobacter canis</name>
    <dbReference type="NCBI Taxonomy" id="29419"/>
    <lineage>
        <taxon>Bacteria</taxon>
        <taxon>Pseudomonadati</taxon>
        <taxon>Campylobacterota</taxon>
        <taxon>Epsilonproteobacteria</taxon>
        <taxon>Campylobacterales</taxon>
        <taxon>Helicobacteraceae</taxon>
        <taxon>Helicobacter</taxon>
    </lineage>
</organism>
<dbReference type="GO" id="GO:0016491">
    <property type="term" value="F:oxidoreductase activity"/>
    <property type="evidence" value="ECO:0007669"/>
    <property type="project" value="InterPro"/>
</dbReference>
<reference evidence="2 3" key="1">
    <citation type="submission" date="2019-09" db="EMBL/GenBank/DDBJ databases">
        <title>Draft genome sequence of various Type strains from the CCUG.</title>
        <authorList>
            <person name="Pineiro-Iglesias B."/>
            <person name="Tunovic T."/>
            <person name="Unosson C."/>
            <person name="Inganas E."/>
            <person name="Ohlen M."/>
            <person name="Cardew S."/>
            <person name="Jensie-Markopoulos S."/>
            <person name="Salva-Serra F."/>
            <person name="Jaen-Luchoro D."/>
            <person name="Karlsson R."/>
            <person name="Svensson-Stadler L."/>
            <person name="Chun J."/>
            <person name="Moore E."/>
        </authorList>
    </citation>
    <scope>NUCLEOTIDE SEQUENCE [LARGE SCALE GENOMIC DNA]</scope>
    <source>
        <strain evidence="2 3">CCUG 32756T</strain>
    </source>
</reference>
<dbReference type="GO" id="GO:0050660">
    <property type="term" value="F:flavin adenine dinucleotide binding"/>
    <property type="evidence" value="ECO:0007669"/>
    <property type="project" value="TreeGrafter"/>
</dbReference>
<comment type="caution">
    <text evidence="2">The sequence shown here is derived from an EMBL/GenBank/DDBJ whole genome shotgun (WGS) entry which is preliminary data.</text>
</comment>
<evidence type="ECO:0000313" key="3">
    <source>
        <dbReference type="Proteomes" id="UP000323707"/>
    </source>
</evidence>
<dbReference type="InterPro" id="IPR036188">
    <property type="entry name" value="FAD/NAD-bd_sf"/>
</dbReference>
<dbReference type="InterPro" id="IPR002937">
    <property type="entry name" value="Amino_oxidase"/>
</dbReference>
<dbReference type="Gene3D" id="3.50.50.60">
    <property type="entry name" value="FAD/NAD(P)-binding domain"/>
    <property type="match status" value="2"/>
</dbReference>
<proteinExistence type="predicted"/>
<gene>
    <name evidence="2" type="ORF">F4V45_03950</name>
</gene>
<dbReference type="GO" id="GO:0008767">
    <property type="term" value="F:UDP-galactopyranose mutase activity"/>
    <property type="evidence" value="ECO:0007669"/>
    <property type="project" value="TreeGrafter"/>
</dbReference>
<dbReference type="PANTHER" id="PTHR21197">
    <property type="entry name" value="UDP-GALACTOPYRANOSE MUTASE"/>
    <property type="match status" value="1"/>
</dbReference>
<dbReference type="GO" id="GO:0005829">
    <property type="term" value="C:cytosol"/>
    <property type="evidence" value="ECO:0007669"/>
    <property type="project" value="TreeGrafter"/>
</dbReference>
<protein>
    <submittedName>
        <fullName evidence="2">NAD(P)-binding protein</fullName>
    </submittedName>
</protein>
<dbReference type="PRINTS" id="PR00419">
    <property type="entry name" value="ADXRDTASE"/>
</dbReference>
<sequence length="636" mass="71935">MTQKKILIIGAGPAGLSAARVLSENGYSVEIFELESQVGGMSKSIELFSQIVDIGPHRFFSKDTRLNDFWHSHTNGEYEKVSRLTRIFYNRKFFYYPLRGFDALFKLGFLESTLCVLSYIRAKISPFKGDSFESWVANAFGYRLYSIFFKSYTEKLWGIKCSELDADFAAQRIKGLNLYEAIKSAFFGGGGKKHKTLVDEFSYPKKGCGVVYENMKQEIIKRGGVVHCGVEVLGIKTQGKKAVGIHTNKGEFSGDIVISTAPFRDMVLSLEELDSSVKEMAGRLKFRNTILVYVEVGDLALLKKHRLTPSGIPCFEATADLKSSSAPKSPKNYESNTAIPRILEEEKQAWHKNADTLESTFDTAPILSEQAKDSRICDEKSGLFKDSQGCALGVRNRRESAEIADLSRKAESTQNAQNVFCSHPDNNAYNDRNNVRIVDEKCGLQEKSQGSYLSGNDRRDFLQLPHLSQQAALFKDNWIYVHSKDTQTGRITNFANWTKDLQCGKDSAILCLEYWANDDEALWNLDDNALSEMAKRDLLESKLVADSSLIKNTSVLKIHKSYPVYERGYKDNLHKIYKALDSFKDLYFIGRNGSFKYNNQDHSILMGLMCADKILGRECDLWHINTDYDYQENGKA</sequence>
<accession>A0A5M9QNB5</accession>
<dbReference type="Pfam" id="PF01593">
    <property type="entry name" value="Amino_oxidase"/>
    <property type="match status" value="1"/>
</dbReference>
<dbReference type="SUPFAM" id="SSF51971">
    <property type="entry name" value="Nucleotide-binding domain"/>
    <property type="match status" value="1"/>
</dbReference>
<dbReference type="Proteomes" id="UP000323707">
    <property type="component" value="Unassembled WGS sequence"/>
</dbReference>
<dbReference type="AlphaFoldDB" id="A0A5M9QNB5"/>
<dbReference type="PANTHER" id="PTHR21197:SF0">
    <property type="entry name" value="UDP-GALACTOPYRANOSE MUTASE"/>
    <property type="match status" value="1"/>
</dbReference>
<evidence type="ECO:0000313" key="2">
    <source>
        <dbReference type="EMBL" id="KAA8709800.1"/>
    </source>
</evidence>
<dbReference type="EMBL" id="VXKE01000012">
    <property type="protein sequence ID" value="KAA8709800.1"/>
    <property type="molecule type" value="Genomic_DNA"/>
</dbReference>
<evidence type="ECO:0000259" key="1">
    <source>
        <dbReference type="Pfam" id="PF01593"/>
    </source>
</evidence>
<name>A0A5M9QNB5_9HELI</name>
<dbReference type="RefSeq" id="WP_150337162.1">
    <property type="nucleotide sequence ID" value="NZ_JAERIX010000023.1"/>
</dbReference>